<comment type="similarity">
    <text evidence="3">Belongs to the class-II pyridoxal-phosphate-dependent aminotransferase family. BioF subfamily.</text>
</comment>
<evidence type="ECO:0000256" key="3">
    <source>
        <dbReference type="ARBA" id="ARBA00010008"/>
    </source>
</evidence>
<dbReference type="Proteomes" id="UP000474175">
    <property type="component" value="Unassembled WGS sequence"/>
</dbReference>
<evidence type="ECO:0000259" key="7">
    <source>
        <dbReference type="Pfam" id="PF00155"/>
    </source>
</evidence>
<sequence>MSESTNFIVKALAERLHDRQQSGLLRQLSTADHLVDFCSNDYLGFARSAKLKARIQQADLSDNTNRTGATGSRLLAGQTELANQVEQQLADFYQTENALVFNSGYDANIGLMACLPQAGDTLLTDELIHASMIDGARLSYANRQRFRHNDLDDLSAKLQQANESRQQGQQVFVAVESIYSMDGDMAPLPELANLCEQYNAALLVDEAHATGVYGSNGEGLVVAYGLQDRVLARVHTFGKALGVHGAAIVGPTVLRNYLINFARSFIYTTALPPHSFLAIRCAHEHLQAQATVAERLQKTIRHFQERVLTALPESQWTTSQSPIQCLIIPGNDNARYVAKEAQWAGFDVRAILSPTVPAGQERLRICLHVFNTTSEIDQLISVLQSALANVLT</sequence>
<dbReference type="RefSeq" id="WP_163941785.1">
    <property type="nucleotide sequence ID" value="NZ_JAAFZH010000001.1"/>
</dbReference>
<keyword evidence="9" id="KW-1185">Reference proteome</keyword>
<dbReference type="EMBL" id="JAAFZH010000001">
    <property type="protein sequence ID" value="NDU93564.1"/>
    <property type="molecule type" value="Genomic_DNA"/>
</dbReference>
<comment type="cofactor">
    <cofactor evidence="1 6">
        <name>pyridoxal 5'-phosphate</name>
        <dbReference type="ChEBI" id="CHEBI:597326"/>
    </cofactor>
</comment>
<keyword evidence="5 6" id="KW-0663">Pyridoxal phosphate</keyword>
<feature type="domain" description="Aminotransferase class I/classII large" evidence="7">
    <location>
        <begin position="33"/>
        <end position="382"/>
    </location>
</feature>
<name>A0A6L9KZ96_9BACT</name>
<evidence type="ECO:0000256" key="5">
    <source>
        <dbReference type="ARBA" id="ARBA00022898"/>
    </source>
</evidence>
<dbReference type="InterPro" id="IPR015424">
    <property type="entry name" value="PyrdxlP-dep_Trfase"/>
</dbReference>
<evidence type="ECO:0000256" key="2">
    <source>
        <dbReference type="ARBA" id="ARBA00005189"/>
    </source>
</evidence>
<organism evidence="8 9">
    <name type="scientific">Spirosoma terrae</name>
    <dbReference type="NCBI Taxonomy" id="1968276"/>
    <lineage>
        <taxon>Bacteria</taxon>
        <taxon>Pseudomonadati</taxon>
        <taxon>Bacteroidota</taxon>
        <taxon>Cytophagia</taxon>
        <taxon>Cytophagales</taxon>
        <taxon>Cytophagaceae</taxon>
        <taxon>Spirosoma</taxon>
    </lineage>
</organism>
<dbReference type="GO" id="GO:0030170">
    <property type="term" value="F:pyridoxal phosphate binding"/>
    <property type="evidence" value="ECO:0007669"/>
    <property type="project" value="InterPro"/>
</dbReference>
<dbReference type="InterPro" id="IPR001917">
    <property type="entry name" value="Aminotrans_II_pyridoxalP_BS"/>
</dbReference>
<dbReference type="InterPro" id="IPR004839">
    <property type="entry name" value="Aminotransferase_I/II_large"/>
</dbReference>
<dbReference type="InterPro" id="IPR015421">
    <property type="entry name" value="PyrdxlP-dep_Trfase_major"/>
</dbReference>
<evidence type="ECO:0000256" key="4">
    <source>
        <dbReference type="ARBA" id="ARBA00022679"/>
    </source>
</evidence>
<accession>A0A6L9KZ96</accession>
<dbReference type="SUPFAM" id="SSF53383">
    <property type="entry name" value="PLP-dependent transferases"/>
    <property type="match status" value="1"/>
</dbReference>
<dbReference type="GO" id="GO:0016740">
    <property type="term" value="F:transferase activity"/>
    <property type="evidence" value="ECO:0007669"/>
    <property type="project" value="UniProtKB-KW"/>
</dbReference>
<evidence type="ECO:0000313" key="9">
    <source>
        <dbReference type="Proteomes" id="UP000474175"/>
    </source>
</evidence>
<dbReference type="Gene3D" id="3.40.640.10">
    <property type="entry name" value="Type I PLP-dependent aspartate aminotransferase-like (Major domain)"/>
    <property type="match status" value="1"/>
</dbReference>
<dbReference type="GO" id="GO:0009102">
    <property type="term" value="P:biotin biosynthetic process"/>
    <property type="evidence" value="ECO:0007669"/>
    <property type="project" value="TreeGrafter"/>
</dbReference>
<comment type="pathway">
    <text evidence="2">Lipid metabolism.</text>
</comment>
<dbReference type="AlphaFoldDB" id="A0A6L9KZ96"/>
<evidence type="ECO:0000256" key="6">
    <source>
        <dbReference type="RuleBase" id="RU003693"/>
    </source>
</evidence>
<proteinExistence type="inferred from homology"/>
<dbReference type="Pfam" id="PF00155">
    <property type="entry name" value="Aminotran_1_2"/>
    <property type="match status" value="1"/>
</dbReference>
<evidence type="ECO:0000256" key="1">
    <source>
        <dbReference type="ARBA" id="ARBA00001933"/>
    </source>
</evidence>
<dbReference type="PANTHER" id="PTHR13693:SF77">
    <property type="entry name" value="8-AMINO-7-OXONONANOATE SYNTHASE"/>
    <property type="match status" value="1"/>
</dbReference>
<keyword evidence="4" id="KW-0808">Transferase</keyword>
<dbReference type="PANTHER" id="PTHR13693">
    <property type="entry name" value="CLASS II AMINOTRANSFERASE/8-AMINO-7-OXONONANOATE SYNTHASE"/>
    <property type="match status" value="1"/>
</dbReference>
<comment type="caution">
    <text evidence="8">The sequence shown here is derived from an EMBL/GenBank/DDBJ whole genome shotgun (WGS) entry which is preliminary data.</text>
</comment>
<dbReference type="InterPro" id="IPR015422">
    <property type="entry name" value="PyrdxlP-dep_Trfase_small"/>
</dbReference>
<gene>
    <name evidence="8" type="ORF">GK108_01655</name>
</gene>
<dbReference type="Gene3D" id="3.90.1150.10">
    <property type="entry name" value="Aspartate Aminotransferase, domain 1"/>
    <property type="match status" value="1"/>
</dbReference>
<evidence type="ECO:0000313" key="8">
    <source>
        <dbReference type="EMBL" id="NDU93564.1"/>
    </source>
</evidence>
<protein>
    <submittedName>
        <fullName evidence="8">8-amino-7-oxononanoate synthase</fullName>
    </submittedName>
</protein>
<dbReference type="InterPro" id="IPR050087">
    <property type="entry name" value="AON_synthase_class-II"/>
</dbReference>
<reference evidence="8 9" key="1">
    <citation type="submission" date="2020-02" db="EMBL/GenBank/DDBJ databases">
        <title>Draft genome sequence of two Spirosoma agri KCTC 52727 and Spirosoma terrae KCTC 52035.</title>
        <authorList>
            <person name="Rojas J."/>
            <person name="Ambika Manirajan B."/>
            <person name="Suarez C."/>
            <person name="Ratering S."/>
            <person name="Schnell S."/>
        </authorList>
    </citation>
    <scope>NUCLEOTIDE SEQUENCE [LARGE SCALE GENOMIC DNA]</scope>
    <source>
        <strain evidence="8 9">KCTC 52035</strain>
    </source>
</reference>
<dbReference type="PROSITE" id="PS00599">
    <property type="entry name" value="AA_TRANSFER_CLASS_2"/>
    <property type="match status" value="1"/>
</dbReference>